<keyword evidence="1" id="KW-0472">Membrane</keyword>
<evidence type="ECO:0000313" key="4">
    <source>
        <dbReference type="Proteomes" id="UP001230951"/>
    </source>
</evidence>
<sequence>MTYLSQHTQPQTCVTASGVPLGAPFYGALTSAAIDRFWRKYVTFTGRASRSEYWQWVLISAAVTVGLVVLCLAVGATGDQATEYGSNAALPSVILFGTFIMLWNRDIPARPGPAGASFA</sequence>
<proteinExistence type="predicted"/>
<keyword evidence="4" id="KW-1185">Reference proteome</keyword>
<evidence type="ECO:0000313" key="5">
    <source>
        <dbReference type="Proteomes" id="UP001242995"/>
    </source>
</evidence>
<keyword evidence="1" id="KW-0812">Transmembrane</keyword>
<dbReference type="AlphaFoldDB" id="A0AAW8DD20"/>
<gene>
    <name evidence="2" type="ORF">J2S90_002571</name>
    <name evidence="3" type="ORF">J2S93_000067</name>
</gene>
<dbReference type="GO" id="GO:0016020">
    <property type="term" value="C:membrane"/>
    <property type="evidence" value="ECO:0007669"/>
    <property type="project" value="InterPro"/>
</dbReference>
<dbReference type="InterPro" id="IPR008523">
    <property type="entry name" value="DUF805"/>
</dbReference>
<name>A0AAW8DD20_9MICC</name>
<evidence type="ECO:0000256" key="1">
    <source>
        <dbReference type="SAM" id="Phobius"/>
    </source>
</evidence>
<dbReference type="Proteomes" id="UP001242995">
    <property type="component" value="Unassembled WGS sequence"/>
</dbReference>
<dbReference type="EMBL" id="JAUSTF010000001">
    <property type="protein sequence ID" value="MDQ0178660.1"/>
    <property type="molecule type" value="Genomic_DNA"/>
</dbReference>
<feature type="transmembrane region" description="Helical" evidence="1">
    <location>
        <begin position="84"/>
        <end position="103"/>
    </location>
</feature>
<evidence type="ECO:0008006" key="6">
    <source>
        <dbReference type="Google" id="ProtNLM"/>
    </source>
</evidence>
<dbReference type="Pfam" id="PF05656">
    <property type="entry name" value="DUF805"/>
    <property type="match status" value="1"/>
</dbReference>
<reference evidence="2 4" key="1">
    <citation type="submission" date="2023-07" db="EMBL/GenBank/DDBJ databases">
        <title>Sorghum-associated microbial communities from plants grown in Nebraska, USA.</title>
        <authorList>
            <person name="Schachtman D."/>
        </authorList>
    </citation>
    <scope>NUCLEOTIDE SEQUENCE</scope>
    <source>
        <strain evidence="2">DS1006</strain>
        <strain evidence="3 4">DS1016</strain>
    </source>
</reference>
<evidence type="ECO:0000313" key="2">
    <source>
        <dbReference type="EMBL" id="MDP9905600.1"/>
    </source>
</evidence>
<accession>A0AAW8DD20</accession>
<protein>
    <recommendedName>
        <fullName evidence="6">DUF805 domain-containing protein</fullName>
    </recommendedName>
</protein>
<organism evidence="2 5">
    <name type="scientific">Arthrobacter bambusae</name>
    <dbReference type="NCBI Taxonomy" id="1338426"/>
    <lineage>
        <taxon>Bacteria</taxon>
        <taxon>Bacillati</taxon>
        <taxon>Actinomycetota</taxon>
        <taxon>Actinomycetes</taxon>
        <taxon>Micrococcales</taxon>
        <taxon>Micrococcaceae</taxon>
        <taxon>Arthrobacter</taxon>
    </lineage>
</organism>
<dbReference type="RefSeq" id="WP_306961731.1">
    <property type="nucleotide sequence ID" value="NZ_JAUSRG010000006.1"/>
</dbReference>
<feature type="transmembrane region" description="Helical" evidence="1">
    <location>
        <begin position="56"/>
        <end position="78"/>
    </location>
</feature>
<dbReference type="Proteomes" id="UP001230951">
    <property type="component" value="Unassembled WGS sequence"/>
</dbReference>
<dbReference type="EMBL" id="JAUSRG010000006">
    <property type="protein sequence ID" value="MDP9905600.1"/>
    <property type="molecule type" value="Genomic_DNA"/>
</dbReference>
<keyword evidence="1" id="KW-1133">Transmembrane helix</keyword>
<evidence type="ECO:0000313" key="3">
    <source>
        <dbReference type="EMBL" id="MDQ0178660.1"/>
    </source>
</evidence>
<comment type="caution">
    <text evidence="2">The sequence shown here is derived from an EMBL/GenBank/DDBJ whole genome shotgun (WGS) entry which is preliminary data.</text>
</comment>